<comment type="similarity">
    <text evidence="1">Belongs to the initiator RepB protein family.</text>
</comment>
<keyword evidence="4" id="KW-1185">Reference proteome</keyword>
<organism evidence="3 4">
    <name type="scientific">Erwinia aeris</name>
    <dbReference type="NCBI Taxonomy" id="3239803"/>
    <lineage>
        <taxon>Bacteria</taxon>
        <taxon>Pseudomonadati</taxon>
        <taxon>Pseudomonadota</taxon>
        <taxon>Gammaproteobacteria</taxon>
        <taxon>Enterobacterales</taxon>
        <taxon>Erwiniaceae</taxon>
        <taxon>Erwinia</taxon>
    </lineage>
</organism>
<dbReference type="EMBL" id="JBGFFX010000017">
    <property type="protein sequence ID" value="MEY8773043.1"/>
    <property type="molecule type" value="Genomic_DNA"/>
</dbReference>
<dbReference type="Gene3D" id="1.10.10.10">
    <property type="entry name" value="Winged helix-like DNA-binding domain superfamily/Winged helix DNA-binding domain"/>
    <property type="match status" value="2"/>
</dbReference>
<dbReference type="InterPro" id="IPR036388">
    <property type="entry name" value="WH-like_DNA-bd_sf"/>
</dbReference>
<dbReference type="InterPro" id="IPR036390">
    <property type="entry name" value="WH_DNA-bd_sf"/>
</dbReference>
<dbReference type="Proteomes" id="UP001565243">
    <property type="component" value="Unassembled WGS sequence"/>
</dbReference>
<comment type="caution">
    <text evidence="3">The sequence shown here is derived from an EMBL/GenBank/DDBJ whole genome shotgun (WGS) entry which is preliminary data.</text>
</comment>
<dbReference type="RefSeq" id="WP_369896687.1">
    <property type="nucleotide sequence ID" value="NZ_JBGFFX010000017.1"/>
</dbReference>
<feature type="domain" description="Initiator Rep protein WH1" evidence="2">
    <location>
        <begin position="6"/>
        <end position="159"/>
    </location>
</feature>
<evidence type="ECO:0000256" key="1">
    <source>
        <dbReference type="ARBA" id="ARBA00038283"/>
    </source>
</evidence>
<evidence type="ECO:0000313" key="4">
    <source>
        <dbReference type="Proteomes" id="UP001565243"/>
    </source>
</evidence>
<sequence length="234" mass="26635">MPVSKIIAQSNEMTEAAYHLTRDQKRILFLAVGRIRNATKGGDQSAGLCEFTVAEYAEMYNLPSAEASKDIRSALAGFAAKEVCIFRPEEDVGAEKGSEVYPWMIKKAYSPRRGTYIVHLNPYLMPFFTSLEKRFTKIKIKDVAGITNPYAIRLYESLCQYKNAEGAGFAILGVEWMIERYGLPKSYTKMAEFKRGFLLKAIKEIKEKAHMTITYSEKKVGNRIVSFQFTYQQN</sequence>
<reference evidence="3 4" key="1">
    <citation type="submission" date="2024-07" db="EMBL/GenBank/DDBJ databases">
        <authorList>
            <person name="Hebao G."/>
        </authorList>
    </citation>
    <scope>NUCLEOTIDE SEQUENCE [LARGE SCALE GENOMIC DNA]</scope>
    <source>
        <strain evidence="3 4">ACCC 02193</strain>
    </source>
</reference>
<dbReference type="Pfam" id="PF01051">
    <property type="entry name" value="Rep3_N"/>
    <property type="match status" value="1"/>
</dbReference>
<evidence type="ECO:0000259" key="2">
    <source>
        <dbReference type="Pfam" id="PF01051"/>
    </source>
</evidence>
<evidence type="ECO:0000313" key="3">
    <source>
        <dbReference type="EMBL" id="MEY8773043.1"/>
    </source>
</evidence>
<protein>
    <submittedName>
        <fullName evidence="3">RepB family plasmid replication initiator protein</fullName>
    </submittedName>
</protein>
<dbReference type="InterPro" id="IPR000525">
    <property type="entry name" value="Initiator_Rep_WH1"/>
</dbReference>
<proteinExistence type="inferred from homology"/>
<accession>A0ABV4EE10</accession>
<dbReference type="SUPFAM" id="SSF46785">
    <property type="entry name" value="Winged helix' DNA-binding domain"/>
    <property type="match status" value="2"/>
</dbReference>
<name>A0ABV4EE10_9GAMM</name>
<dbReference type="Pfam" id="PF21205">
    <property type="entry name" value="Rep3_C"/>
    <property type="match status" value="1"/>
</dbReference>
<gene>
    <name evidence="3" type="ORF">AB6T85_21780</name>
</gene>